<accession>A0AAP3E165</accession>
<gene>
    <name evidence="3" type="ORF">OB955_07455</name>
    <name evidence="2" type="ORF">OB960_05120</name>
</gene>
<feature type="compositionally biased region" description="Basic and acidic residues" evidence="1">
    <location>
        <begin position="63"/>
        <end position="83"/>
    </location>
</feature>
<dbReference type="InterPro" id="IPR009057">
    <property type="entry name" value="Homeodomain-like_sf"/>
</dbReference>
<keyword evidence="4" id="KW-1185">Reference proteome</keyword>
<protein>
    <submittedName>
        <fullName evidence="2">DUF433 domain-containing protein</fullName>
    </submittedName>
</protein>
<dbReference type="Proteomes" id="UP001321018">
    <property type="component" value="Unassembled WGS sequence"/>
</dbReference>
<proteinExistence type="predicted"/>
<name>A0AAP3E165_9EURY</name>
<dbReference type="Pfam" id="PF04255">
    <property type="entry name" value="DUF433"/>
    <property type="match status" value="1"/>
</dbReference>
<dbReference type="RefSeq" id="WP_338002618.1">
    <property type="nucleotide sequence ID" value="NZ_JAOPKA010000002.1"/>
</dbReference>
<dbReference type="EMBL" id="JAOPKB010000003">
    <property type="protein sequence ID" value="MCU4972574.1"/>
    <property type="molecule type" value="Genomic_DNA"/>
</dbReference>
<dbReference type="Proteomes" id="UP001320972">
    <property type="component" value="Unassembled WGS sequence"/>
</dbReference>
<evidence type="ECO:0000313" key="2">
    <source>
        <dbReference type="EMBL" id="MCU4740779.1"/>
    </source>
</evidence>
<dbReference type="AlphaFoldDB" id="A0AAP3E165"/>
<evidence type="ECO:0000256" key="1">
    <source>
        <dbReference type="SAM" id="MobiDB-lite"/>
    </source>
</evidence>
<evidence type="ECO:0000313" key="5">
    <source>
        <dbReference type="Proteomes" id="UP001321018"/>
    </source>
</evidence>
<comment type="caution">
    <text evidence="2">The sequence shown here is derived from an EMBL/GenBank/DDBJ whole genome shotgun (WGS) entry which is preliminary data.</text>
</comment>
<organism evidence="2 5">
    <name type="scientific">Natronoglomus mannanivorans</name>
    <dbReference type="NCBI Taxonomy" id="2979990"/>
    <lineage>
        <taxon>Archaea</taxon>
        <taxon>Methanobacteriati</taxon>
        <taxon>Methanobacteriota</taxon>
        <taxon>Stenosarchaea group</taxon>
        <taxon>Halobacteria</taxon>
        <taxon>Halobacteriales</taxon>
        <taxon>Natrialbaceae</taxon>
        <taxon>Natronoglomus</taxon>
    </lineage>
</organism>
<dbReference type="InterPro" id="IPR036388">
    <property type="entry name" value="WH-like_DNA-bd_sf"/>
</dbReference>
<feature type="region of interest" description="Disordered" evidence="1">
    <location>
        <begin position="63"/>
        <end position="94"/>
    </location>
</feature>
<dbReference type="EMBL" id="JAOPKA010000002">
    <property type="protein sequence ID" value="MCU4740779.1"/>
    <property type="molecule type" value="Genomic_DNA"/>
</dbReference>
<sequence length="94" mass="10655">MSITTDDDVLHGLPRLEGTRISVLDVYDAVVAADRTPAEAANGLDITLGQVYEALAYYYNNPDEMRRDRERRKNDRAEFDSRVVKPPVEANDTR</sequence>
<dbReference type="SUPFAM" id="SSF46689">
    <property type="entry name" value="Homeodomain-like"/>
    <property type="match status" value="1"/>
</dbReference>
<dbReference type="InterPro" id="IPR007367">
    <property type="entry name" value="DUF433"/>
</dbReference>
<dbReference type="Gene3D" id="1.10.10.10">
    <property type="entry name" value="Winged helix-like DNA-binding domain superfamily/Winged helix DNA-binding domain"/>
    <property type="match status" value="1"/>
</dbReference>
<reference evidence="2 4" key="1">
    <citation type="submission" date="2022-09" db="EMBL/GenBank/DDBJ databases">
        <title>Enrichment on poylsaccharides allowed isolation of novel metabolic and taxonomic groups of Haloarchaea.</title>
        <authorList>
            <person name="Sorokin D.Y."/>
            <person name="Elcheninov A.G."/>
            <person name="Khizhniak T.V."/>
            <person name="Kolganova T.V."/>
            <person name="Kublanov I.V."/>
        </authorList>
    </citation>
    <scope>NUCLEOTIDE SEQUENCE</scope>
    <source>
        <strain evidence="3 4">AArc-m2/3/4</strain>
        <strain evidence="2">AArc-xg1-1</strain>
    </source>
</reference>
<evidence type="ECO:0000313" key="3">
    <source>
        <dbReference type="EMBL" id="MCU4972574.1"/>
    </source>
</evidence>
<evidence type="ECO:0000313" key="4">
    <source>
        <dbReference type="Proteomes" id="UP001320972"/>
    </source>
</evidence>